<name>A0A1G5XG95_9HYPH</name>
<dbReference type="AlphaFoldDB" id="A0A1G5XG95"/>
<comment type="similarity">
    <text evidence="1">Belongs to the AAA ATPase family.</text>
</comment>
<dbReference type="SUPFAM" id="SSF52540">
    <property type="entry name" value="P-loop containing nucleoside triphosphate hydrolases"/>
    <property type="match status" value="1"/>
</dbReference>
<dbReference type="EMBL" id="FMXM01000006">
    <property type="protein sequence ID" value="SDA69468.1"/>
    <property type="molecule type" value="Genomic_DNA"/>
</dbReference>
<evidence type="ECO:0000256" key="1">
    <source>
        <dbReference type="ARBA" id="ARBA00006914"/>
    </source>
</evidence>
<dbReference type="InterPro" id="IPR003593">
    <property type="entry name" value="AAA+_ATPase"/>
</dbReference>
<dbReference type="STRING" id="1165689.SAMN02927914_02220"/>
<gene>
    <name evidence="5" type="ORF">SAMN02927914_02220</name>
</gene>
<dbReference type="Proteomes" id="UP000198588">
    <property type="component" value="Unassembled WGS sequence"/>
</dbReference>
<dbReference type="PANTHER" id="PTHR23073">
    <property type="entry name" value="26S PROTEASOME REGULATORY SUBUNIT"/>
    <property type="match status" value="1"/>
</dbReference>
<dbReference type="SMART" id="SM00382">
    <property type="entry name" value="AAA"/>
    <property type="match status" value="1"/>
</dbReference>
<dbReference type="CDD" id="cd19481">
    <property type="entry name" value="RecA-like_protease"/>
    <property type="match status" value="1"/>
</dbReference>
<dbReference type="GO" id="GO:0016887">
    <property type="term" value="F:ATP hydrolysis activity"/>
    <property type="evidence" value="ECO:0007669"/>
    <property type="project" value="InterPro"/>
</dbReference>
<dbReference type="InterPro" id="IPR050221">
    <property type="entry name" value="26S_Proteasome_ATPase"/>
</dbReference>
<dbReference type="InterPro" id="IPR027417">
    <property type="entry name" value="P-loop_NTPase"/>
</dbReference>
<organism evidence="5 6">
    <name type="scientific">Mesorhizobium qingshengii</name>
    <dbReference type="NCBI Taxonomy" id="1165689"/>
    <lineage>
        <taxon>Bacteria</taxon>
        <taxon>Pseudomonadati</taxon>
        <taxon>Pseudomonadota</taxon>
        <taxon>Alphaproteobacteria</taxon>
        <taxon>Hyphomicrobiales</taxon>
        <taxon>Phyllobacteriaceae</taxon>
        <taxon>Mesorhizobium</taxon>
    </lineage>
</organism>
<evidence type="ECO:0000259" key="4">
    <source>
        <dbReference type="SMART" id="SM00382"/>
    </source>
</evidence>
<dbReference type="Gene3D" id="3.40.50.300">
    <property type="entry name" value="P-loop containing nucleotide triphosphate hydrolases"/>
    <property type="match status" value="1"/>
</dbReference>
<dbReference type="GO" id="GO:0005524">
    <property type="term" value="F:ATP binding"/>
    <property type="evidence" value="ECO:0007669"/>
    <property type="project" value="UniProtKB-KW"/>
</dbReference>
<dbReference type="Gene3D" id="1.10.8.60">
    <property type="match status" value="1"/>
</dbReference>
<keyword evidence="3" id="KW-0067">ATP-binding</keyword>
<protein>
    <submittedName>
        <fullName evidence="5">ATPase family associated with various cellular activities (AAA)</fullName>
    </submittedName>
</protein>
<evidence type="ECO:0000313" key="6">
    <source>
        <dbReference type="Proteomes" id="UP000198588"/>
    </source>
</evidence>
<feature type="domain" description="AAA+ ATPase" evidence="4">
    <location>
        <begin position="392"/>
        <end position="532"/>
    </location>
</feature>
<accession>A0A1G5XG95</accession>
<proteinExistence type="inferred from homology"/>
<sequence>MVAAAIAATGPVPSQRFANGYSWLRSSRHPEFGVPDKDRKRVADARKMLLDAWRLNASTTSSTYGKDDILTLSWHLDLFSSDIDAQDVVEAIHEKILERCKRLAKYESLTNFRDALNAGFADDRDCGTSAYVLLRFVRCERQLPKDREVGVRTEFRKRAHDSFLNGLRDHLSFADGSDSRFDPCELAFCLEGLLHIRPDAVDDAMASRVFTLIYQAQEHSAGWRPQTPLTTSHRGEVLYPIGVETGTSVLCSLSLLDKRTVKRRSAALGHTHFRLIEKYWHWLRPRRVMLALPKGRELAGWRSERLGGQVLHIWENSQILEFLLLFHDYLKRHIAGELLELSELDVYPPEVSGSWEEIEQKFEPIKEADAPKFYQEIGQKFVQPRLEGSKSGLWSMLLYGPPGTGKTTTAKNVANALSLPLIRVTVSDFLADGNFRMERRAKLLFEVLRRQLMSVVLFDELDQLVLDRDSEMFRTADSVFQLLTPGMLTKIADLHDSKSVIFILATNYEDRIDSAIKRSGRVDVLYLCLQPDLARRKEVIAQTLKAFGAPANGRHLELAARNSVFLSHSDIKRVCGLVKQCTPDLCELLDREPRDIQFPAYLERYKAKSSAQGLQRELKGLARLAAESMVPGNVGQPRFVARFGQLVKELEDAGATFFGDYPGDGLEEGQLNKLKKVSRSSE</sequence>
<evidence type="ECO:0000313" key="5">
    <source>
        <dbReference type="EMBL" id="SDA69468.1"/>
    </source>
</evidence>
<reference evidence="5 6" key="1">
    <citation type="submission" date="2016-10" db="EMBL/GenBank/DDBJ databases">
        <authorList>
            <person name="de Groot N.N."/>
        </authorList>
    </citation>
    <scope>NUCLEOTIDE SEQUENCE [LARGE SCALE GENOMIC DNA]</scope>
    <source>
        <strain evidence="5 6">CGMCC 1.12097</strain>
    </source>
</reference>
<dbReference type="InterPro" id="IPR003959">
    <property type="entry name" value="ATPase_AAA_core"/>
</dbReference>
<dbReference type="Pfam" id="PF00004">
    <property type="entry name" value="AAA"/>
    <property type="match status" value="1"/>
</dbReference>
<evidence type="ECO:0000256" key="2">
    <source>
        <dbReference type="ARBA" id="ARBA00022741"/>
    </source>
</evidence>
<keyword evidence="2" id="KW-0547">Nucleotide-binding</keyword>
<evidence type="ECO:0000256" key="3">
    <source>
        <dbReference type="ARBA" id="ARBA00022840"/>
    </source>
</evidence>